<evidence type="ECO:0000313" key="1">
    <source>
        <dbReference type="EMBL" id="KAJ8649073.1"/>
    </source>
</evidence>
<dbReference type="EMBL" id="CM056809">
    <property type="protein sequence ID" value="KAJ8649073.1"/>
    <property type="molecule type" value="Genomic_DNA"/>
</dbReference>
<dbReference type="Proteomes" id="UP001234297">
    <property type="component" value="Chromosome 1"/>
</dbReference>
<gene>
    <name evidence="1" type="ORF">MRB53_002096</name>
</gene>
<sequence length="116" mass="12755">MSSGQNPKNVQRPYPLGFVANQSTGPLWPATVAGQWPVQVLRTAAKLLVQRPTAVHSRCKRPQENTHKKQASTVQSTERTKKKQSTTLQTAEYQGCNTEQGSTTLLSSETLNFTAD</sequence>
<organism evidence="1 2">
    <name type="scientific">Persea americana</name>
    <name type="common">Avocado</name>
    <dbReference type="NCBI Taxonomy" id="3435"/>
    <lineage>
        <taxon>Eukaryota</taxon>
        <taxon>Viridiplantae</taxon>
        <taxon>Streptophyta</taxon>
        <taxon>Embryophyta</taxon>
        <taxon>Tracheophyta</taxon>
        <taxon>Spermatophyta</taxon>
        <taxon>Magnoliopsida</taxon>
        <taxon>Magnoliidae</taxon>
        <taxon>Laurales</taxon>
        <taxon>Lauraceae</taxon>
        <taxon>Persea</taxon>
    </lineage>
</organism>
<accession>A0ACC2MTV6</accession>
<keyword evidence="2" id="KW-1185">Reference proteome</keyword>
<name>A0ACC2MTV6_PERAE</name>
<evidence type="ECO:0000313" key="2">
    <source>
        <dbReference type="Proteomes" id="UP001234297"/>
    </source>
</evidence>
<comment type="caution">
    <text evidence="1">The sequence shown here is derived from an EMBL/GenBank/DDBJ whole genome shotgun (WGS) entry which is preliminary data.</text>
</comment>
<protein>
    <submittedName>
        <fullName evidence="1">Uncharacterized protein</fullName>
    </submittedName>
</protein>
<proteinExistence type="predicted"/>
<reference evidence="1 2" key="1">
    <citation type="journal article" date="2022" name="Hortic Res">
        <title>A haplotype resolved chromosomal level avocado genome allows analysis of novel avocado genes.</title>
        <authorList>
            <person name="Nath O."/>
            <person name="Fletcher S.J."/>
            <person name="Hayward A."/>
            <person name="Shaw L.M."/>
            <person name="Masouleh A.K."/>
            <person name="Furtado A."/>
            <person name="Henry R.J."/>
            <person name="Mitter N."/>
        </authorList>
    </citation>
    <scope>NUCLEOTIDE SEQUENCE [LARGE SCALE GENOMIC DNA]</scope>
    <source>
        <strain evidence="2">cv. Hass</strain>
    </source>
</reference>